<organism evidence="2 3">
    <name type="scientific">Liparis tanakae</name>
    <name type="common">Tanaka's snailfish</name>
    <dbReference type="NCBI Taxonomy" id="230148"/>
    <lineage>
        <taxon>Eukaryota</taxon>
        <taxon>Metazoa</taxon>
        <taxon>Chordata</taxon>
        <taxon>Craniata</taxon>
        <taxon>Vertebrata</taxon>
        <taxon>Euteleostomi</taxon>
        <taxon>Actinopterygii</taxon>
        <taxon>Neopterygii</taxon>
        <taxon>Teleostei</taxon>
        <taxon>Neoteleostei</taxon>
        <taxon>Acanthomorphata</taxon>
        <taxon>Eupercaria</taxon>
        <taxon>Perciformes</taxon>
        <taxon>Cottioidei</taxon>
        <taxon>Cottales</taxon>
        <taxon>Liparidae</taxon>
        <taxon>Liparis</taxon>
    </lineage>
</organism>
<name>A0A4Z2J1K5_9TELE</name>
<protein>
    <submittedName>
        <fullName evidence="2">Uncharacterized protein</fullName>
    </submittedName>
</protein>
<accession>A0A4Z2J1K5</accession>
<reference evidence="2 3" key="1">
    <citation type="submission" date="2019-03" db="EMBL/GenBank/DDBJ databases">
        <title>First draft genome of Liparis tanakae, snailfish: a comprehensive survey of snailfish specific genes.</title>
        <authorList>
            <person name="Kim W."/>
            <person name="Song I."/>
            <person name="Jeong J.-H."/>
            <person name="Kim D."/>
            <person name="Kim S."/>
            <person name="Ryu S."/>
            <person name="Song J.Y."/>
            <person name="Lee S.K."/>
        </authorList>
    </citation>
    <scope>NUCLEOTIDE SEQUENCE [LARGE SCALE GENOMIC DNA]</scope>
    <source>
        <tissue evidence="2">Muscle</tissue>
    </source>
</reference>
<dbReference type="AlphaFoldDB" id="A0A4Z2J1K5"/>
<sequence>MLAPRLQDKQQPHIRPAARWDGAAPPSPPAKSQHITKSDDYTAIHSYYPRGGKHEPFQAAALQFSNTLQSGALTHSRALFFPKH</sequence>
<proteinExistence type="predicted"/>
<gene>
    <name evidence="2" type="ORF">EYF80_005467</name>
</gene>
<evidence type="ECO:0000256" key="1">
    <source>
        <dbReference type="SAM" id="MobiDB-lite"/>
    </source>
</evidence>
<comment type="caution">
    <text evidence="2">The sequence shown here is derived from an EMBL/GenBank/DDBJ whole genome shotgun (WGS) entry which is preliminary data.</text>
</comment>
<feature type="compositionally biased region" description="Basic and acidic residues" evidence="1">
    <location>
        <begin position="1"/>
        <end position="11"/>
    </location>
</feature>
<feature type="region of interest" description="Disordered" evidence="1">
    <location>
        <begin position="1"/>
        <end position="38"/>
    </location>
</feature>
<keyword evidence="3" id="KW-1185">Reference proteome</keyword>
<dbReference type="Proteomes" id="UP000314294">
    <property type="component" value="Unassembled WGS sequence"/>
</dbReference>
<evidence type="ECO:0000313" key="3">
    <source>
        <dbReference type="Proteomes" id="UP000314294"/>
    </source>
</evidence>
<evidence type="ECO:0000313" key="2">
    <source>
        <dbReference type="EMBL" id="TNN84140.1"/>
    </source>
</evidence>
<dbReference type="EMBL" id="SRLO01000028">
    <property type="protein sequence ID" value="TNN84140.1"/>
    <property type="molecule type" value="Genomic_DNA"/>
</dbReference>